<accession>A0A7D4NQK5</accession>
<dbReference type="KEGG" id="txa:HQN79_04890"/>
<evidence type="ECO:0008006" key="3">
    <source>
        <dbReference type="Google" id="ProtNLM"/>
    </source>
</evidence>
<keyword evidence="2" id="KW-1185">Reference proteome</keyword>
<name>A0A7D4NQK5_9GAMM</name>
<dbReference type="Gene3D" id="1.20.5.2950">
    <property type="match status" value="1"/>
</dbReference>
<dbReference type="AlphaFoldDB" id="A0A7D4NQK5"/>
<protein>
    <recommendedName>
        <fullName evidence="3">V/A-type H+-transporting ATPase subunit E</fullName>
    </recommendedName>
</protein>
<sequence>MSNEQLSSGVQDLVDRLREKGIEEGRHQAEEITNNAKKEAHDIISAAKQEAEQIISLARHEKEQLEKAGRDAMNLAARDAILELKETLSHQFSEQVHGLVSHHLRDEDLLQRVILEIAGKARPTQTTGAFELLLPDDVVGLKELRLHPENVQEGTLSHFVLSVSAEMLREGVTIGSHTGDGIRIRLIEEDIEIDLSTQAITKLFLEHLLPRFRALLEGSIK</sequence>
<reference evidence="1 2" key="1">
    <citation type="submission" date="2020-05" db="EMBL/GenBank/DDBJ databases">
        <title>Thiomicrorhabdus sediminis sp.nov. and Thiomicrorhabdus xiamenensis sp.nov., novel sulfur-oxidizing bacteria isolated from coastal sediment.</title>
        <authorList>
            <person name="Liu X."/>
        </authorList>
    </citation>
    <scope>NUCLEOTIDE SEQUENCE [LARGE SCALE GENOMIC DNA]</scope>
    <source>
        <strain evidence="1 2">G2</strain>
    </source>
</reference>
<evidence type="ECO:0000313" key="1">
    <source>
        <dbReference type="EMBL" id="QKI88952.1"/>
    </source>
</evidence>
<dbReference type="Proteomes" id="UP000504724">
    <property type="component" value="Chromosome"/>
</dbReference>
<organism evidence="1 2">
    <name type="scientific">Thiomicrorhabdus xiamenensis</name>
    <dbReference type="NCBI Taxonomy" id="2739063"/>
    <lineage>
        <taxon>Bacteria</taxon>
        <taxon>Pseudomonadati</taxon>
        <taxon>Pseudomonadota</taxon>
        <taxon>Gammaproteobacteria</taxon>
        <taxon>Thiotrichales</taxon>
        <taxon>Piscirickettsiaceae</taxon>
        <taxon>Thiomicrorhabdus</taxon>
    </lineage>
</organism>
<dbReference type="EMBL" id="CP054020">
    <property type="protein sequence ID" value="QKI88952.1"/>
    <property type="molecule type" value="Genomic_DNA"/>
</dbReference>
<gene>
    <name evidence="1" type="ORF">HQN79_04890</name>
</gene>
<dbReference type="RefSeq" id="WP_173284620.1">
    <property type="nucleotide sequence ID" value="NZ_CP054020.1"/>
</dbReference>
<evidence type="ECO:0000313" key="2">
    <source>
        <dbReference type="Proteomes" id="UP000504724"/>
    </source>
</evidence>
<proteinExistence type="predicted"/>